<dbReference type="AlphaFoldDB" id="A0A0G2GKE9"/>
<dbReference type="InterPro" id="IPR029063">
    <property type="entry name" value="SAM-dependent_MTases_sf"/>
</dbReference>
<dbReference type="OrthoDB" id="433955at2759"/>
<dbReference type="Proteomes" id="UP000053317">
    <property type="component" value="Unassembled WGS sequence"/>
</dbReference>
<organism evidence="1 2">
    <name type="scientific">Phaeomoniella chlamydospora</name>
    <name type="common">Phaeoacremonium chlamydosporum</name>
    <dbReference type="NCBI Taxonomy" id="158046"/>
    <lineage>
        <taxon>Eukaryota</taxon>
        <taxon>Fungi</taxon>
        <taxon>Dikarya</taxon>
        <taxon>Ascomycota</taxon>
        <taxon>Pezizomycotina</taxon>
        <taxon>Eurotiomycetes</taxon>
        <taxon>Chaetothyriomycetidae</taxon>
        <taxon>Phaeomoniellales</taxon>
        <taxon>Phaeomoniellaceae</taxon>
        <taxon>Phaeomoniella</taxon>
    </lineage>
</organism>
<name>A0A0G2GKE9_PHACM</name>
<keyword evidence="1" id="KW-0489">Methyltransferase</keyword>
<comment type="caution">
    <text evidence="1">The sequence shown here is derived from an EMBL/GenBank/DDBJ whole genome shotgun (WGS) entry which is preliminary data.</text>
</comment>
<dbReference type="PANTHER" id="PTHR14614:SF156">
    <property type="entry name" value="PROTEIN-LYSINE N-METHYLTRANSFERASE EFM2"/>
    <property type="match status" value="1"/>
</dbReference>
<dbReference type="EMBL" id="LCWF01000147">
    <property type="protein sequence ID" value="KKY17375.1"/>
    <property type="molecule type" value="Genomic_DNA"/>
</dbReference>
<dbReference type="Pfam" id="PF10294">
    <property type="entry name" value="Methyltransf_16"/>
    <property type="match status" value="1"/>
</dbReference>
<dbReference type="GO" id="GO:0032259">
    <property type="term" value="P:methylation"/>
    <property type="evidence" value="ECO:0007669"/>
    <property type="project" value="UniProtKB-KW"/>
</dbReference>
<keyword evidence="1" id="KW-0808">Transferase</keyword>
<gene>
    <name evidence="1" type="ORF">UCRPC4_g05619</name>
</gene>
<dbReference type="Gene3D" id="3.40.50.150">
    <property type="entry name" value="Vaccinia Virus protein VP39"/>
    <property type="match status" value="1"/>
</dbReference>
<evidence type="ECO:0000313" key="2">
    <source>
        <dbReference type="Proteomes" id="UP000053317"/>
    </source>
</evidence>
<dbReference type="InterPro" id="IPR019410">
    <property type="entry name" value="Methyltransf_16"/>
</dbReference>
<evidence type="ECO:0000313" key="1">
    <source>
        <dbReference type="EMBL" id="KKY17375.1"/>
    </source>
</evidence>
<dbReference type="GO" id="GO:0005829">
    <property type="term" value="C:cytosol"/>
    <property type="evidence" value="ECO:0007669"/>
    <property type="project" value="TreeGrafter"/>
</dbReference>
<dbReference type="PANTHER" id="PTHR14614">
    <property type="entry name" value="HEPATOCELLULAR CARCINOMA-ASSOCIATED ANTIGEN"/>
    <property type="match status" value="1"/>
</dbReference>
<accession>A0A0G2GKE9</accession>
<protein>
    <submittedName>
        <fullName evidence="1">Putative glucose-inducible sam-dependent methyltransferase</fullName>
    </submittedName>
</protein>
<keyword evidence="2" id="KW-1185">Reference proteome</keyword>
<sequence>MTSNRFMQLEDTLHLLKFEPPSLSLSLLSASSSSSKFAAGRKIRRRVHAAGVTSYLTSFVSSPLSWLPSDEARETIWDLAGKRLSERAGRAAAGDLVRKFRIPLSAKGNDAVNEVELILHEPSLTEDNLGLKTWASSLVLASQLRYLTDNIPPIRDRRGHRPKVLELGSGTGLLGLAAAIVWPHAAVKLTDLEVIVKNLRRNVGVNKHTLGQSRGVSEDALGVQVEVLDWSLSPSSSHHQPVKSVKYDTFDVVIAADPLYSPLHPQWLVNTISENLSLDEDARALIAYPLRKGYEQERYCFEKIMVESGLTCRHTETIHGVKEDWGDGEDDGEESSSGESVKYGVWAWAHKSRQ</sequence>
<dbReference type="SUPFAM" id="SSF53335">
    <property type="entry name" value="S-adenosyl-L-methionine-dependent methyltransferases"/>
    <property type="match status" value="1"/>
</dbReference>
<reference evidence="1 2" key="1">
    <citation type="submission" date="2015-05" db="EMBL/GenBank/DDBJ databases">
        <title>Distinctive expansion of gene families associated with plant cell wall degradation and secondary metabolism in the genomes of grapevine trunk pathogens.</title>
        <authorList>
            <person name="Lawrence D.P."/>
            <person name="Travadon R."/>
            <person name="Rolshausen P.E."/>
            <person name="Baumgartner K."/>
        </authorList>
    </citation>
    <scope>NUCLEOTIDE SEQUENCE [LARGE SCALE GENOMIC DNA]</scope>
    <source>
        <strain evidence="1">UCRPC4</strain>
    </source>
</reference>
<proteinExistence type="predicted"/>
<reference evidence="1 2" key="2">
    <citation type="submission" date="2015-05" db="EMBL/GenBank/DDBJ databases">
        <authorList>
            <person name="Morales-Cruz A."/>
            <person name="Amrine K.C."/>
            <person name="Cantu D."/>
        </authorList>
    </citation>
    <scope>NUCLEOTIDE SEQUENCE [LARGE SCALE GENOMIC DNA]</scope>
    <source>
        <strain evidence="1">UCRPC4</strain>
    </source>
</reference>
<dbReference type="GO" id="GO:0008757">
    <property type="term" value="F:S-adenosylmethionine-dependent methyltransferase activity"/>
    <property type="evidence" value="ECO:0007669"/>
    <property type="project" value="UniProtKB-ARBA"/>
</dbReference>